<dbReference type="Proteomes" id="UP000287401">
    <property type="component" value="Unassembled WGS sequence"/>
</dbReference>
<dbReference type="GeneID" id="57776070"/>
<dbReference type="KEGG" id="sya:A6768_04360"/>
<evidence type="ECO:0000313" key="7">
    <source>
        <dbReference type="EMBL" id="QJR03028.1"/>
    </source>
</evidence>
<dbReference type="Proteomes" id="UP000077262">
    <property type="component" value="Unassembled WGS sequence"/>
</dbReference>
<reference evidence="2 11" key="3">
    <citation type="submission" date="2017-04" db="EMBL/GenBank/DDBJ databases">
        <title>Characterization, genome and methylation analysis of a phthalic acid esters degrading strain Sphingobium yanoikuyae SHJ.</title>
        <authorList>
            <person name="Feng L."/>
        </authorList>
    </citation>
    <scope>NUCLEOTIDE SEQUENCE [LARGE SCALE GENOMIC DNA]</scope>
    <source>
        <strain evidence="2 11">SHJ</strain>
    </source>
</reference>
<reference evidence="9 15" key="5">
    <citation type="submission" date="2018-07" db="EMBL/GenBank/DDBJ databases">
        <title>Genomic and Epidemiologic Investigation of an Indolent Hospital Outbreak.</title>
        <authorList>
            <person name="Johnson R.C."/>
            <person name="Deming C."/>
            <person name="Conlan S."/>
            <person name="Zellmer C.J."/>
            <person name="Michelin A.V."/>
            <person name="Lee-Lin S."/>
            <person name="Thomas P.J."/>
            <person name="Park M."/>
            <person name="Weingarten R.A."/>
            <person name="Less J."/>
            <person name="Dekker J.P."/>
            <person name="Frank K.M."/>
            <person name="Musser K.A."/>
            <person name="Mcquiston J.R."/>
            <person name="Henderson D.K."/>
            <person name="Lau A.F."/>
            <person name="Palmore T.N."/>
            <person name="Segre J.A."/>
        </authorList>
    </citation>
    <scope>NUCLEOTIDE SEQUENCE [LARGE SCALE GENOMIC DNA]</scope>
    <source>
        <strain evidence="9 15">SK-NIH.Env6_1116</strain>
    </source>
</reference>
<reference evidence="1 13" key="4">
    <citation type="submission" date="2017-10" db="EMBL/GenBank/DDBJ databases">
        <title>Sphingobium yanoikuyae S72.</title>
        <authorList>
            <person name="Sanchez E."/>
            <person name="Bustos P."/>
            <person name="Mendoza P."/>
            <person name="Guo X."/>
            <person name="Mendoza A."/>
        </authorList>
    </citation>
    <scope>NUCLEOTIDE SEQUENCE [LARGE SCALE GENOMIC DNA]</scope>
    <source>
        <strain evidence="1 13">S72</strain>
    </source>
</reference>
<dbReference type="STRING" id="13690.AX777_04250"/>
<evidence type="ECO:0000313" key="8">
    <source>
        <dbReference type="EMBL" id="QNG44219.1"/>
    </source>
</evidence>
<evidence type="ECO:0000313" key="15">
    <source>
        <dbReference type="Proteomes" id="UP000287401"/>
    </source>
</evidence>
<dbReference type="EMBL" id="JGVR01000009">
    <property type="protein sequence ID" value="KEZ19488.1"/>
    <property type="molecule type" value="Genomic_DNA"/>
</dbReference>
<dbReference type="AlphaFoldDB" id="A0A085K7F8"/>
<evidence type="ECO:0000313" key="12">
    <source>
        <dbReference type="Proteomes" id="UP000077262"/>
    </source>
</evidence>
<dbReference type="Proteomes" id="UP000502611">
    <property type="component" value="Chromosome"/>
</dbReference>
<dbReference type="EMBL" id="CP020925">
    <property type="protein sequence ID" value="ATP19014.1"/>
    <property type="molecule type" value="Genomic_DNA"/>
</dbReference>
<accession>A0A085K7F8</accession>
<reference evidence="3 14" key="6">
    <citation type="submission" date="2018-10" db="EMBL/GenBank/DDBJ databases">
        <title>Characterization and genome analysis of a novel bacterium Sphingobium yanoikuyae SJTF8 capable of degrading PAHs.</title>
        <authorList>
            <person name="Yin C."/>
            <person name="Xiong W."/>
            <person name="Liang R."/>
        </authorList>
    </citation>
    <scope>NUCLEOTIDE SEQUENCE [LARGE SCALE GENOMIC DNA]</scope>
    <source>
        <strain evidence="3 14">SJTF8</strain>
    </source>
</reference>
<dbReference type="EMBL" id="QRAL01000013">
    <property type="protein sequence ID" value="RSU56282.1"/>
    <property type="molecule type" value="Genomic_DNA"/>
</dbReference>
<organism evidence="4 10">
    <name type="scientific">Sphingobium yanoikuyae</name>
    <name type="common">Sphingomonas yanoikuyae</name>
    <dbReference type="NCBI Taxonomy" id="13690"/>
    <lineage>
        <taxon>Bacteria</taxon>
        <taxon>Pseudomonadati</taxon>
        <taxon>Pseudomonadota</taxon>
        <taxon>Alphaproteobacteria</taxon>
        <taxon>Sphingomonadales</taxon>
        <taxon>Sphingomonadaceae</taxon>
        <taxon>Sphingobium</taxon>
    </lineage>
</organism>
<reference evidence="5 12" key="2">
    <citation type="submission" date="2016-02" db="EMBL/GenBank/DDBJ databases">
        <authorList>
            <person name="Wen L."/>
            <person name="He K."/>
            <person name="Yang H."/>
        </authorList>
    </citation>
    <scope>NUCLEOTIDE SEQUENCE [LARGE SCALE GENOMIC DNA]</scope>
    <source>
        <strain evidence="5 12">CD09_2</strain>
    </source>
</reference>
<evidence type="ECO:0000313" key="13">
    <source>
        <dbReference type="Proteomes" id="UP000219422"/>
    </source>
</evidence>
<reference evidence="7 17" key="8">
    <citation type="submission" date="2020-04" db="EMBL/GenBank/DDBJ databases">
        <title>The Whole Genome Analysis of High salt-tolerant Sphingobium yanoikuyae YC-XJ2 with Aryl organophosphorus flame retardants (aryl-OPFRs)-degrading capacity and characteristics of Related phosphotriesterase.</title>
        <authorList>
            <person name="Li X."/>
        </authorList>
    </citation>
    <scope>NUCLEOTIDE SEQUENCE [LARGE SCALE GENOMIC DNA]</scope>
    <source>
        <strain evidence="7 17">YC-XJ2</strain>
    </source>
</reference>
<evidence type="ECO:0000313" key="4">
    <source>
        <dbReference type="EMBL" id="KEZ19488.1"/>
    </source>
</evidence>
<evidence type="ECO:0000313" key="14">
    <source>
        <dbReference type="Proteomes" id="UP000280708"/>
    </source>
</evidence>
<dbReference type="RefSeq" id="WP_010337356.1">
    <property type="nucleotide sequence ID" value="NZ_CAIGKD010000006.1"/>
</dbReference>
<reference evidence="4 10" key="1">
    <citation type="submission" date="2014-03" db="EMBL/GenBank/DDBJ databases">
        <title>Genome sequence of Sphingobium yanoikuyae B1.</title>
        <authorList>
            <person name="Gan H.M."/>
            <person name="Gan H.Y."/>
            <person name="Savka M.A."/>
        </authorList>
    </citation>
    <scope>NUCLEOTIDE SEQUENCE [LARGE SCALE GENOMIC DNA]</scope>
    <source>
        <strain evidence="4 10">B1</strain>
    </source>
</reference>
<dbReference type="EMBL" id="CP060122">
    <property type="protein sequence ID" value="QNG44219.1"/>
    <property type="molecule type" value="Genomic_DNA"/>
</dbReference>
<dbReference type="Proteomes" id="UP000219422">
    <property type="component" value="Chromosome"/>
</dbReference>
<dbReference type="EMBL" id="CP047218">
    <property type="protein sequence ID" value="QHD66359.1"/>
    <property type="molecule type" value="Genomic_DNA"/>
</dbReference>
<dbReference type="EMBL" id="CP023741">
    <property type="protein sequence ID" value="ATI79327.1"/>
    <property type="molecule type" value="Genomic_DNA"/>
</dbReference>
<dbReference type="EMBL" id="LSTR01000022">
    <property type="protein sequence ID" value="OAH45851.1"/>
    <property type="molecule type" value="Genomic_DNA"/>
</dbReference>
<dbReference type="PATRIC" id="fig|13690.10.peg.2067"/>
<dbReference type="Proteomes" id="UP000464086">
    <property type="component" value="Chromosome"/>
</dbReference>
<protein>
    <submittedName>
        <fullName evidence="4">Sulfatase-modifying factor protein</fullName>
    </submittedName>
</protein>
<reference evidence="6 16" key="7">
    <citation type="submission" date="2019-12" db="EMBL/GenBank/DDBJ databases">
        <title>Functional and genomic insights into the Sphingobium yanoikuyae YC-JY1, a bacterium efficiently degrading bisphenol A.</title>
        <authorList>
            <person name="Jia Y."/>
            <person name="Li X."/>
            <person name="Wang J."/>
            <person name="Eltoukhy A."/>
            <person name="Lamraoui I."/>
            <person name="Yan Y."/>
        </authorList>
    </citation>
    <scope>NUCLEOTIDE SEQUENCE [LARGE SCALE GENOMIC DNA]</scope>
    <source>
        <strain evidence="6 16">YC-JY1</strain>
    </source>
</reference>
<evidence type="ECO:0000313" key="3">
    <source>
        <dbReference type="EMBL" id="AYO77810.1"/>
    </source>
</evidence>
<dbReference type="Proteomes" id="UP000037029">
    <property type="component" value="Chromosome"/>
</dbReference>
<dbReference type="Proteomes" id="UP000280708">
    <property type="component" value="Chromosome"/>
</dbReference>
<dbReference type="OrthoDB" id="7575096at2"/>
<evidence type="ECO:0000313" key="1">
    <source>
        <dbReference type="EMBL" id="ATI79327.1"/>
    </source>
</evidence>
<evidence type="ECO:0000313" key="10">
    <source>
        <dbReference type="Proteomes" id="UP000028534"/>
    </source>
</evidence>
<dbReference type="EMBL" id="CP053021">
    <property type="protein sequence ID" value="QJR03028.1"/>
    <property type="molecule type" value="Genomic_DNA"/>
</dbReference>
<evidence type="ECO:0000313" key="17">
    <source>
        <dbReference type="Proteomes" id="UP000502611"/>
    </source>
</evidence>
<evidence type="ECO:0000313" key="9">
    <source>
        <dbReference type="EMBL" id="RSU56282.1"/>
    </source>
</evidence>
<evidence type="ECO:0000313" key="11">
    <source>
        <dbReference type="Proteomes" id="UP000037029"/>
    </source>
</evidence>
<evidence type="ECO:0000313" key="6">
    <source>
        <dbReference type="EMBL" id="QHD66359.1"/>
    </source>
</evidence>
<evidence type="ECO:0000313" key="2">
    <source>
        <dbReference type="EMBL" id="ATP19014.1"/>
    </source>
</evidence>
<proteinExistence type="predicted"/>
<gene>
    <name evidence="1" type="ORF">A6768_04360</name>
    <name evidence="5" type="ORF">AX777_04250</name>
    <name evidence="2" type="ORF">BV87_11765</name>
    <name evidence="4" type="ORF">CP98_02009</name>
    <name evidence="9" type="ORF">DAH51_13275</name>
    <name evidence="3" type="ORF">EBF16_13530</name>
    <name evidence="6" type="ORF">GS397_04230</name>
    <name evidence="8" type="ORF">H3V42_20355</name>
    <name evidence="7" type="ORF">HH800_13105</name>
</gene>
<dbReference type="Proteomes" id="UP000515377">
    <property type="component" value="Chromosome"/>
</dbReference>
<dbReference type="eggNOG" id="ENOG5031BKU">
    <property type="taxonomic scope" value="Bacteria"/>
</dbReference>
<dbReference type="EMBL" id="CP033230">
    <property type="protein sequence ID" value="AYO77810.1"/>
    <property type="molecule type" value="Genomic_DNA"/>
</dbReference>
<reference evidence="8 18" key="9">
    <citation type="submission" date="2020-07" db="EMBL/GenBank/DDBJ databases">
        <title>Whole genome sequence of Sphingobium yanoikuyae A3.</title>
        <authorList>
            <person name="Han S.-S."/>
        </authorList>
    </citation>
    <scope>NUCLEOTIDE SEQUENCE [LARGE SCALE GENOMIC DNA]</scope>
    <source>
        <strain evidence="8 18">A3</strain>
    </source>
</reference>
<name>A0A085K7F8_SPHYA</name>
<evidence type="ECO:0000313" key="18">
    <source>
        <dbReference type="Proteomes" id="UP000515377"/>
    </source>
</evidence>
<evidence type="ECO:0000313" key="16">
    <source>
        <dbReference type="Proteomes" id="UP000464086"/>
    </source>
</evidence>
<dbReference type="Proteomes" id="UP000028534">
    <property type="component" value="Unassembled WGS sequence"/>
</dbReference>
<evidence type="ECO:0000313" key="5">
    <source>
        <dbReference type="EMBL" id="OAH45851.1"/>
    </source>
</evidence>
<sequence>MIISTIPWDQPATMIDLDGKAPLIATVRDCVIHYGLFKPFAKEQARVLLTQPVHREGQKTRTWLLNPDEIQQLADKLRAEG</sequence>